<evidence type="ECO:0000256" key="1">
    <source>
        <dbReference type="SAM" id="MobiDB-lite"/>
    </source>
</evidence>
<keyword evidence="3" id="KW-1185">Reference proteome</keyword>
<comment type="caution">
    <text evidence="2">The sequence shown here is derived from an EMBL/GenBank/DDBJ whole genome shotgun (WGS) entry which is preliminary data.</text>
</comment>
<gene>
    <name evidence="2" type="ORF">EKO04_006256</name>
</gene>
<evidence type="ECO:0000313" key="2">
    <source>
        <dbReference type="EMBL" id="KAF9695747.1"/>
    </source>
</evidence>
<dbReference type="AlphaFoldDB" id="A0A8H7J3D6"/>
<dbReference type="OrthoDB" id="2019666at2759"/>
<reference evidence="2" key="2">
    <citation type="submission" date="2020-09" db="EMBL/GenBank/DDBJ databases">
        <title>Reference genome assembly for Australian Ascochyta lentis isolate Al4.</title>
        <authorList>
            <person name="Lee R.C."/>
            <person name="Farfan-Caceres L.M."/>
            <person name="Debler J.W."/>
            <person name="Williams A.H."/>
            <person name="Henares B.M."/>
        </authorList>
    </citation>
    <scope>NUCLEOTIDE SEQUENCE</scope>
    <source>
        <strain evidence="2">Al4</strain>
    </source>
</reference>
<feature type="region of interest" description="Disordered" evidence="1">
    <location>
        <begin position="1"/>
        <end position="23"/>
    </location>
</feature>
<accession>A0A8H7J3D6</accession>
<sequence>MLRALKDPHTPTPTPTPTPTIHGILSSHPAALLATLRAFGSGIENLDLETVRRRARAVMDGSPIDYVRGAKLVGRLFEQEDGDGSGSGDGSGNASVCCADTAFWVDHAEPLAALDVVRERGVAWPFGELREGCEFLVLVES</sequence>
<dbReference type="EMBL" id="RZGK01000010">
    <property type="protein sequence ID" value="KAF9695747.1"/>
    <property type="molecule type" value="Genomic_DNA"/>
</dbReference>
<proteinExistence type="predicted"/>
<protein>
    <submittedName>
        <fullName evidence="2">Uncharacterized protein</fullName>
    </submittedName>
</protein>
<dbReference type="Proteomes" id="UP000651452">
    <property type="component" value="Unassembled WGS sequence"/>
</dbReference>
<organism evidence="2 3">
    <name type="scientific">Ascochyta lentis</name>
    <dbReference type="NCBI Taxonomy" id="205686"/>
    <lineage>
        <taxon>Eukaryota</taxon>
        <taxon>Fungi</taxon>
        <taxon>Dikarya</taxon>
        <taxon>Ascomycota</taxon>
        <taxon>Pezizomycotina</taxon>
        <taxon>Dothideomycetes</taxon>
        <taxon>Pleosporomycetidae</taxon>
        <taxon>Pleosporales</taxon>
        <taxon>Pleosporineae</taxon>
        <taxon>Didymellaceae</taxon>
        <taxon>Ascochyta</taxon>
    </lineage>
</organism>
<reference evidence="2" key="1">
    <citation type="submission" date="2018-12" db="EMBL/GenBank/DDBJ databases">
        <authorList>
            <person name="Syme R.A."/>
            <person name="Farfan-Caceres L."/>
            <person name="Lichtenzveig J."/>
        </authorList>
    </citation>
    <scope>NUCLEOTIDE SEQUENCE</scope>
    <source>
        <strain evidence="2">Al4</strain>
    </source>
</reference>
<name>A0A8H7J3D6_9PLEO</name>
<evidence type="ECO:0000313" key="3">
    <source>
        <dbReference type="Proteomes" id="UP000651452"/>
    </source>
</evidence>